<gene>
    <name evidence="1" type="primary">anmK</name>
    <name evidence="2" type="ORF">J2S00_003712</name>
</gene>
<dbReference type="InterPro" id="IPR043129">
    <property type="entry name" value="ATPase_NBD"/>
</dbReference>
<reference evidence="2 3" key="1">
    <citation type="submission" date="2023-07" db="EMBL/GenBank/DDBJ databases">
        <title>Genomic Encyclopedia of Type Strains, Phase IV (KMG-IV): sequencing the most valuable type-strain genomes for metagenomic binning, comparative biology and taxonomic classification.</title>
        <authorList>
            <person name="Goeker M."/>
        </authorList>
    </citation>
    <scope>NUCLEOTIDE SEQUENCE [LARGE SCALE GENOMIC DNA]</scope>
    <source>
        <strain evidence="2 3">DSM 17740</strain>
    </source>
</reference>
<evidence type="ECO:0000313" key="2">
    <source>
        <dbReference type="EMBL" id="MDQ0340872.1"/>
    </source>
</evidence>
<protein>
    <recommendedName>
        <fullName evidence="1">Anhydro-N-acetylmuramic acid kinase</fullName>
        <ecNumber evidence="1">2.7.1.170</ecNumber>
    </recommendedName>
    <alternativeName>
        <fullName evidence="1">AnhMurNAc kinase</fullName>
    </alternativeName>
</protein>
<dbReference type="NCBIfam" id="NF007148">
    <property type="entry name" value="PRK09585.3-2"/>
    <property type="match status" value="1"/>
</dbReference>
<dbReference type="EMBL" id="JAUSUQ010000021">
    <property type="protein sequence ID" value="MDQ0340872.1"/>
    <property type="molecule type" value="Genomic_DNA"/>
</dbReference>
<evidence type="ECO:0000313" key="3">
    <source>
        <dbReference type="Proteomes" id="UP001232445"/>
    </source>
</evidence>
<dbReference type="PANTHER" id="PTHR30605">
    <property type="entry name" value="ANHYDRO-N-ACETYLMURAMIC ACID KINASE"/>
    <property type="match status" value="1"/>
</dbReference>
<accession>A0ABU0CX90</accession>
<sequence length="400" mass="43645">MIKWLQSVRDKQVKRVVGLMSGTSLDGIDAAVVEIEGVNQDLKVRLLHFWTLPFTPREREELLGLCQPGMSSVDRICTMNVWLGHKLAQAALHAIRQAGMRQDDIDLVCSHGQTIYHAPGNRATLQIGELAVIAEETGCLTIGDFRPHDMAAGGQGAPLVPYVDYVLFRHNRNGRVLLNVGGISNVTCIPAAAAPEHVIAFDTGPGNVLIDQMVYLSTQGQQSFDLDGQIALQGHVDEKWLSDIIAQDSYLLKSPPKSTGREYYHTAYARKLYEQGKRRGLSDVDIVATITAYTVSGITANLEQFVHPKMKTDEIYISGGGRHNRALVGMLSEKLKINVLPFEKLGFPSDAKEAIVFAVLGYELLCGNANNLPSATGAKKRVPMGKIVFPSQVMVDGSGL</sequence>
<comment type="pathway">
    <text evidence="1">Cell wall biogenesis; peptidoglycan recycling.</text>
</comment>
<keyword evidence="1" id="KW-0547">Nucleotide-binding</keyword>
<dbReference type="HAMAP" id="MF_01270">
    <property type="entry name" value="AnhMurNAc_kinase"/>
    <property type="match status" value="1"/>
</dbReference>
<keyword evidence="1" id="KW-0067">ATP-binding</keyword>
<keyword evidence="1" id="KW-0119">Carbohydrate metabolism</keyword>
<comment type="pathway">
    <text evidence="1">Amino-sugar metabolism; 1,6-anhydro-N-acetylmuramate degradation.</text>
</comment>
<proteinExistence type="inferred from homology"/>
<dbReference type="Proteomes" id="UP001232445">
    <property type="component" value="Unassembled WGS sequence"/>
</dbReference>
<comment type="function">
    <text evidence="1">Catalyzes the specific phosphorylation of 1,6-anhydro-N-acetylmuramic acid (anhMurNAc) with the simultaneous cleavage of the 1,6-anhydro ring, generating MurNAc-6-P. Is required for the utilization of anhMurNAc either imported from the medium or derived from its own cell wall murein, and thus plays a role in cell wall recycling.</text>
</comment>
<name>A0ABU0CX90_9BACI</name>
<keyword evidence="1 2" id="KW-0808">Transferase</keyword>
<dbReference type="CDD" id="cd24050">
    <property type="entry name" value="ASKHA_NBD_ANMK"/>
    <property type="match status" value="1"/>
</dbReference>
<comment type="catalytic activity">
    <reaction evidence="1">
        <text>1,6-anhydro-N-acetyl-beta-muramate + ATP + H2O = N-acetyl-D-muramate 6-phosphate + ADP + H(+)</text>
        <dbReference type="Rhea" id="RHEA:24952"/>
        <dbReference type="ChEBI" id="CHEBI:15377"/>
        <dbReference type="ChEBI" id="CHEBI:15378"/>
        <dbReference type="ChEBI" id="CHEBI:30616"/>
        <dbReference type="ChEBI" id="CHEBI:58690"/>
        <dbReference type="ChEBI" id="CHEBI:58722"/>
        <dbReference type="ChEBI" id="CHEBI:456216"/>
        <dbReference type="EC" id="2.7.1.170"/>
    </reaction>
</comment>
<feature type="binding site" evidence="1">
    <location>
        <begin position="22"/>
        <end position="29"/>
    </location>
    <ligand>
        <name>ATP</name>
        <dbReference type="ChEBI" id="CHEBI:30616"/>
    </ligand>
</feature>
<dbReference type="InterPro" id="IPR005338">
    <property type="entry name" value="Anhydro_N_Ac-Mur_kinase"/>
</dbReference>
<keyword evidence="3" id="KW-1185">Reference proteome</keyword>
<dbReference type="Pfam" id="PF03702">
    <property type="entry name" value="AnmK"/>
    <property type="match status" value="1"/>
</dbReference>
<evidence type="ECO:0000256" key="1">
    <source>
        <dbReference type="HAMAP-Rule" id="MF_01270"/>
    </source>
</evidence>
<organism evidence="2 3">
    <name type="scientific">Caldalkalibacillus uzonensis</name>
    <dbReference type="NCBI Taxonomy" id="353224"/>
    <lineage>
        <taxon>Bacteria</taxon>
        <taxon>Bacillati</taxon>
        <taxon>Bacillota</taxon>
        <taxon>Bacilli</taxon>
        <taxon>Bacillales</taxon>
        <taxon>Bacillaceae</taxon>
        <taxon>Caldalkalibacillus</taxon>
    </lineage>
</organism>
<dbReference type="PANTHER" id="PTHR30605:SF0">
    <property type="entry name" value="ANHYDRO-N-ACETYLMURAMIC ACID KINASE"/>
    <property type="match status" value="1"/>
</dbReference>
<dbReference type="RefSeq" id="WP_307343259.1">
    <property type="nucleotide sequence ID" value="NZ_JAUSUQ010000021.1"/>
</dbReference>
<dbReference type="GO" id="GO:0016301">
    <property type="term" value="F:kinase activity"/>
    <property type="evidence" value="ECO:0007669"/>
    <property type="project" value="UniProtKB-KW"/>
</dbReference>
<comment type="similarity">
    <text evidence="1">Belongs to the anhydro-N-acetylmuramic acid kinase family.</text>
</comment>
<dbReference type="EC" id="2.7.1.170" evidence="1"/>
<comment type="caution">
    <text evidence="2">The sequence shown here is derived from an EMBL/GenBank/DDBJ whole genome shotgun (WGS) entry which is preliminary data.</text>
</comment>
<dbReference type="Gene3D" id="3.30.420.40">
    <property type="match status" value="2"/>
</dbReference>
<keyword evidence="1 2" id="KW-0418">Kinase</keyword>
<dbReference type="SUPFAM" id="SSF53067">
    <property type="entry name" value="Actin-like ATPase domain"/>
    <property type="match status" value="1"/>
</dbReference>